<reference evidence="2 3" key="1">
    <citation type="submission" date="2024-05" db="EMBL/GenBank/DDBJ databases">
        <title>A draft genome resource for the thread blight pathogen Marasmius tenuissimus strain MS-2.</title>
        <authorList>
            <person name="Yulfo-Soto G.E."/>
            <person name="Baruah I.K."/>
            <person name="Amoako-Attah I."/>
            <person name="Bukari Y."/>
            <person name="Meinhardt L.W."/>
            <person name="Bailey B.A."/>
            <person name="Cohen S.P."/>
        </authorList>
    </citation>
    <scope>NUCLEOTIDE SEQUENCE [LARGE SCALE GENOMIC DNA]</scope>
    <source>
        <strain evidence="2 3">MS-2</strain>
    </source>
</reference>
<dbReference type="SUPFAM" id="SSF51556">
    <property type="entry name" value="Metallo-dependent hydrolases"/>
    <property type="match status" value="1"/>
</dbReference>
<sequence>MARTQLKRIALRSRRLLISADAPLILDGAVFVEGDRIVASGSWDALSSQFDGDFQVRDLGDVTLLPGLFDCHVHLFMDPTSGVHSTSDGIPLSEEEVFTLMGRNCTRVLDAGVTTVRDLGCPGTYSTTMRDKIAKREVMGPRILSANAPITVPGGHGHAWGGIATGVEDCRREAKKRIKEGVDVIKVMSTGGFMTAGSNPSKARYTVEELKAIADEAHAHGIHVTTHATGVEGIDRAVDAGFDCIEHCAWSIENGTKYNHSIAKKIVERGVAVCPTMNTACLKEDYFCPWDARERVVGNLARLRQAGAKMIVGTDNGIGLCNFERYADGLSVLTEAGYTLREIIASSTSIAAEVCGLAHETGKLLPGMAADLAAFEGNPLENIQAFFKPRFVMARGREHKLSPIPPPQDNSAMAAHIQRTLRSWAGFQVDTHSH</sequence>
<dbReference type="Gene3D" id="2.30.40.10">
    <property type="entry name" value="Urease, subunit C, domain 1"/>
    <property type="match status" value="1"/>
</dbReference>
<dbReference type="InterPro" id="IPR057744">
    <property type="entry name" value="OTAase-like"/>
</dbReference>
<dbReference type="Pfam" id="PF01979">
    <property type="entry name" value="Amidohydro_1"/>
    <property type="match status" value="1"/>
</dbReference>
<evidence type="ECO:0000313" key="2">
    <source>
        <dbReference type="EMBL" id="KAL0063464.1"/>
    </source>
</evidence>
<protein>
    <recommendedName>
        <fullName evidence="1">Amidohydrolase-related domain-containing protein</fullName>
    </recommendedName>
</protein>
<dbReference type="InterPro" id="IPR011059">
    <property type="entry name" value="Metal-dep_hydrolase_composite"/>
</dbReference>
<accession>A0ABR2ZR32</accession>
<name>A0ABR2ZR32_9AGAR</name>
<organism evidence="2 3">
    <name type="scientific">Marasmius tenuissimus</name>
    <dbReference type="NCBI Taxonomy" id="585030"/>
    <lineage>
        <taxon>Eukaryota</taxon>
        <taxon>Fungi</taxon>
        <taxon>Dikarya</taxon>
        <taxon>Basidiomycota</taxon>
        <taxon>Agaricomycotina</taxon>
        <taxon>Agaricomycetes</taxon>
        <taxon>Agaricomycetidae</taxon>
        <taxon>Agaricales</taxon>
        <taxon>Marasmiineae</taxon>
        <taxon>Marasmiaceae</taxon>
        <taxon>Marasmius</taxon>
    </lineage>
</organism>
<dbReference type="CDD" id="cd01299">
    <property type="entry name" value="Met_dep_hydrolase_A"/>
    <property type="match status" value="1"/>
</dbReference>
<gene>
    <name evidence="2" type="ORF">AAF712_009668</name>
</gene>
<dbReference type="InterPro" id="IPR051781">
    <property type="entry name" value="Metallo-dep_Hydrolase"/>
</dbReference>
<dbReference type="EMBL" id="JBBXMP010000081">
    <property type="protein sequence ID" value="KAL0063464.1"/>
    <property type="molecule type" value="Genomic_DNA"/>
</dbReference>
<evidence type="ECO:0000259" key="1">
    <source>
        <dbReference type="Pfam" id="PF01979"/>
    </source>
</evidence>
<dbReference type="InterPro" id="IPR032466">
    <property type="entry name" value="Metal_Hydrolase"/>
</dbReference>
<dbReference type="SUPFAM" id="SSF51338">
    <property type="entry name" value="Composite domain of metallo-dependent hydrolases"/>
    <property type="match status" value="2"/>
</dbReference>
<dbReference type="Proteomes" id="UP001437256">
    <property type="component" value="Unassembled WGS sequence"/>
</dbReference>
<proteinExistence type="predicted"/>
<comment type="caution">
    <text evidence="2">The sequence shown here is derived from an EMBL/GenBank/DDBJ whole genome shotgun (WGS) entry which is preliminary data.</text>
</comment>
<dbReference type="PANTHER" id="PTHR43135:SF3">
    <property type="entry name" value="ALPHA-D-RIBOSE 1-METHYLPHOSPHONATE 5-TRIPHOSPHATE DIPHOSPHATASE"/>
    <property type="match status" value="1"/>
</dbReference>
<evidence type="ECO:0000313" key="3">
    <source>
        <dbReference type="Proteomes" id="UP001437256"/>
    </source>
</evidence>
<keyword evidence="3" id="KW-1185">Reference proteome</keyword>
<dbReference type="InterPro" id="IPR006680">
    <property type="entry name" value="Amidohydro-rel"/>
</dbReference>
<dbReference type="PANTHER" id="PTHR43135">
    <property type="entry name" value="ALPHA-D-RIBOSE 1-METHYLPHOSPHONATE 5-TRIPHOSPHATE DIPHOSPHATASE"/>
    <property type="match status" value="1"/>
</dbReference>
<feature type="domain" description="Amidohydrolase-related" evidence="1">
    <location>
        <begin position="63"/>
        <end position="396"/>
    </location>
</feature>
<dbReference type="Gene3D" id="3.20.20.140">
    <property type="entry name" value="Metal-dependent hydrolases"/>
    <property type="match status" value="1"/>
</dbReference>